<reference evidence="5 6" key="1">
    <citation type="journal article" date="2016" name="Nat. Commun.">
        <title>Thousands of microbial genomes shed light on interconnected biogeochemical processes in an aquifer system.</title>
        <authorList>
            <person name="Anantharaman K."/>
            <person name="Brown C.T."/>
            <person name="Hug L.A."/>
            <person name="Sharon I."/>
            <person name="Castelle C.J."/>
            <person name="Probst A.J."/>
            <person name="Thomas B.C."/>
            <person name="Singh A."/>
            <person name="Wilkins M.J."/>
            <person name="Karaoz U."/>
            <person name="Brodie E.L."/>
            <person name="Williams K.H."/>
            <person name="Hubbard S.S."/>
            <person name="Banfield J.F."/>
        </authorList>
    </citation>
    <scope>NUCLEOTIDE SEQUENCE [LARGE SCALE GENOMIC DNA]</scope>
</reference>
<feature type="domain" description="Transketolase N-terminal" evidence="4">
    <location>
        <begin position="9"/>
        <end position="233"/>
    </location>
</feature>
<dbReference type="PANTHER" id="PTHR47514:SF1">
    <property type="entry name" value="TRANSKETOLASE N-TERMINAL SECTION-RELATED"/>
    <property type="match status" value="1"/>
</dbReference>
<dbReference type="InterPro" id="IPR005474">
    <property type="entry name" value="Transketolase_N"/>
</dbReference>
<dbReference type="Gene3D" id="3.40.50.970">
    <property type="match status" value="1"/>
</dbReference>
<protein>
    <recommendedName>
        <fullName evidence="4">Transketolase N-terminal domain-containing protein</fullName>
    </recommendedName>
</protein>
<dbReference type="PANTHER" id="PTHR47514">
    <property type="entry name" value="TRANSKETOLASE N-TERMINAL SECTION-RELATED"/>
    <property type="match status" value="1"/>
</dbReference>
<gene>
    <name evidence="5" type="ORF">A3A96_01050</name>
</gene>
<dbReference type="CDD" id="cd02012">
    <property type="entry name" value="TPP_TK"/>
    <property type="match status" value="1"/>
</dbReference>
<dbReference type="Proteomes" id="UP000177707">
    <property type="component" value="Unassembled WGS sequence"/>
</dbReference>
<sequence>MSYWSKTAETGSALCISDILAVLYFKILHINPKKPDDFDRDRFLLSKGHGASALYAALAERGFFSVDKLKKYRVNGGIFHGHPSKEVAPGIEISSGSLGHGLSIGAGMALVLKKSLPKRKVFVLMGDGECNEGSVWEATMFIASHKLNNVIAIIDDNGFQGFGKTSDVHTMDLATKFKAFGWQIFHVDGHNPVQLEKILNKAKTSSRPCVVIAKTITGKSIPNIENTLHAHYYIVDEKTHKNHHEK</sequence>
<dbReference type="Pfam" id="PF00456">
    <property type="entry name" value="Transketolase_N"/>
    <property type="match status" value="1"/>
</dbReference>
<dbReference type="EMBL" id="MHWB01000004">
    <property type="protein sequence ID" value="OHB02475.1"/>
    <property type="molecule type" value="Genomic_DNA"/>
</dbReference>
<keyword evidence="3" id="KW-0786">Thiamine pyrophosphate</keyword>
<evidence type="ECO:0000256" key="1">
    <source>
        <dbReference type="ARBA" id="ARBA00001964"/>
    </source>
</evidence>
<accession>A0A1G2TYS8</accession>
<evidence type="ECO:0000256" key="2">
    <source>
        <dbReference type="ARBA" id="ARBA00007131"/>
    </source>
</evidence>
<comment type="similarity">
    <text evidence="2">Belongs to the transketolase family.</text>
</comment>
<comment type="cofactor">
    <cofactor evidence="1">
        <name>thiamine diphosphate</name>
        <dbReference type="ChEBI" id="CHEBI:58937"/>
    </cofactor>
</comment>
<evidence type="ECO:0000313" key="6">
    <source>
        <dbReference type="Proteomes" id="UP000177707"/>
    </source>
</evidence>
<evidence type="ECO:0000256" key="3">
    <source>
        <dbReference type="ARBA" id="ARBA00023052"/>
    </source>
</evidence>
<proteinExistence type="inferred from homology"/>
<dbReference type="AlphaFoldDB" id="A0A1G2TYS8"/>
<dbReference type="SUPFAM" id="SSF52518">
    <property type="entry name" value="Thiamin diphosphate-binding fold (THDP-binding)"/>
    <property type="match status" value="1"/>
</dbReference>
<organism evidence="5 6">
    <name type="scientific">Candidatus Zambryskibacteria bacterium RIFCSPLOWO2_01_FULL_39_39</name>
    <dbReference type="NCBI Taxonomy" id="1802758"/>
    <lineage>
        <taxon>Bacteria</taxon>
        <taxon>Candidatus Zambryskiibacteriota</taxon>
    </lineage>
</organism>
<name>A0A1G2TYS8_9BACT</name>
<evidence type="ECO:0000313" key="5">
    <source>
        <dbReference type="EMBL" id="OHB02475.1"/>
    </source>
</evidence>
<dbReference type="InterPro" id="IPR029061">
    <property type="entry name" value="THDP-binding"/>
</dbReference>
<evidence type="ECO:0000259" key="4">
    <source>
        <dbReference type="Pfam" id="PF00456"/>
    </source>
</evidence>
<comment type="caution">
    <text evidence="5">The sequence shown here is derived from an EMBL/GenBank/DDBJ whole genome shotgun (WGS) entry which is preliminary data.</text>
</comment>
<dbReference type="STRING" id="1802758.A3A96_01050"/>